<reference evidence="1" key="1">
    <citation type="submission" date="2021-01" db="EMBL/GenBank/DDBJ databases">
        <authorList>
            <person name="Li R."/>
            <person name="Bekaert M."/>
        </authorList>
    </citation>
    <scope>NUCLEOTIDE SEQUENCE</scope>
    <source>
        <strain evidence="1">Farmed</strain>
    </source>
</reference>
<dbReference type="InterPro" id="IPR011047">
    <property type="entry name" value="Quinoprotein_ADH-like_sf"/>
</dbReference>
<dbReference type="InterPro" id="IPR011993">
    <property type="entry name" value="PH-like_dom_sf"/>
</dbReference>
<dbReference type="EMBL" id="CAHIKZ030002409">
    <property type="protein sequence ID" value="CAE1286474.1"/>
    <property type="molecule type" value="Genomic_DNA"/>
</dbReference>
<name>A0A812CZ89_ACAPH</name>
<dbReference type="SUPFAM" id="SSF50998">
    <property type="entry name" value="Quinoprotein alcohol dehydrogenase-like"/>
    <property type="match status" value="1"/>
</dbReference>
<organism evidence="1 2">
    <name type="scientific">Acanthosepion pharaonis</name>
    <name type="common">Pharaoh cuttlefish</name>
    <name type="synonym">Sepia pharaonis</name>
    <dbReference type="NCBI Taxonomy" id="158019"/>
    <lineage>
        <taxon>Eukaryota</taxon>
        <taxon>Metazoa</taxon>
        <taxon>Spiralia</taxon>
        <taxon>Lophotrochozoa</taxon>
        <taxon>Mollusca</taxon>
        <taxon>Cephalopoda</taxon>
        <taxon>Coleoidea</taxon>
        <taxon>Decapodiformes</taxon>
        <taxon>Sepiida</taxon>
        <taxon>Sepiina</taxon>
        <taxon>Sepiidae</taxon>
        <taxon>Acanthosepion</taxon>
    </lineage>
</organism>
<proteinExistence type="predicted"/>
<protein>
    <submittedName>
        <fullName evidence="1">DENND3</fullName>
    </submittedName>
</protein>
<comment type="caution">
    <text evidence="1">The sequence shown here is derived from an EMBL/GenBank/DDBJ whole genome shotgun (WGS) entry which is preliminary data.</text>
</comment>
<dbReference type="Proteomes" id="UP000597762">
    <property type="component" value="Unassembled WGS sequence"/>
</dbReference>
<dbReference type="Gene3D" id="2.30.29.30">
    <property type="entry name" value="Pleckstrin-homology domain (PH domain)/Phosphotyrosine-binding domain (PTB)"/>
    <property type="match status" value="1"/>
</dbReference>
<dbReference type="Gene3D" id="2.130.10.10">
    <property type="entry name" value="YVTN repeat-like/Quinoprotein amine dehydrogenase"/>
    <property type="match status" value="1"/>
</dbReference>
<accession>A0A812CZ89</accession>
<evidence type="ECO:0000313" key="1">
    <source>
        <dbReference type="EMBL" id="CAE1286474.1"/>
    </source>
</evidence>
<dbReference type="AlphaFoldDB" id="A0A812CZ89"/>
<gene>
    <name evidence="1" type="ORF">SPHA_46049</name>
</gene>
<keyword evidence="2" id="KW-1185">Reference proteome</keyword>
<sequence length="445" mass="50295">MFESIFVNPVVLSLFLKSWQQNCDQCSRLPRHENELVSFEWFLCVSGLIKTSCGLGHLVLTNRRLLFHKLGANTLQNLCRMQQIEKVTKVNTYSIFSQVGGLQIVTKDGQKITANLKKQQEMWYLILCEMWAAKMYSIEQKENDAILIGAETVLVLMALQNCKSSLQSHFINVDQVASNMCCYFKLKQAGCLKLSKHTADVLQKKMNPNIDNECQTVVDILYIPKGERSQLWCALGNGVVRVFDANEWELEKEFVQTNQTVGCLFSPSSHQIWAGCVNILIINTDHINFSKNSLLIVDLDGVAIKAVKPSCMLKTTKDAEAMILECFHIVKPTKEIWLGYLNTNRILVLDSETYEIKDTISLKFDSTIQSGITAIIGVKDMLWIATKEGTIHIYNLYSHQKLLVLEGHNDAIYCLHVTGDRYIFSGAGSADSKIAVWRAHMLTPV</sequence>
<dbReference type="OrthoDB" id="6019893at2759"/>
<dbReference type="InterPro" id="IPR015943">
    <property type="entry name" value="WD40/YVTN_repeat-like_dom_sf"/>
</dbReference>
<evidence type="ECO:0000313" key="2">
    <source>
        <dbReference type="Proteomes" id="UP000597762"/>
    </source>
</evidence>